<dbReference type="EMBL" id="MT142589">
    <property type="protein sequence ID" value="QJA85692.1"/>
    <property type="molecule type" value="Genomic_DNA"/>
</dbReference>
<dbReference type="EMBL" id="MT142187">
    <property type="protein sequence ID" value="QJA75812.1"/>
    <property type="molecule type" value="Genomic_DNA"/>
</dbReference>
<evidence type="ECO:0000313" key="1">
    <source>
        <dbReference type="EMBL" id="QJA75812.1"/>
    </source>
</evidence>
<proteinExistence type="predicted"/>
<dbReference type="AlphaFoldDB" id="A0A6M3KVC6"/>
<accession>A0A6M3KVC6</accession>
<protein>
    <submittedName>
        <fullName evidence="2">Uncharacterized protein</fullName>
    </submittedName>
</protein>
<sequence length="42" mass="4716">MRLAIFCIAIAISYHAGHKLDQIETIIIAIYCITLDVIEVVK</sequence>
<organism evidence="2">
    <name type="scientific">viral metagenome</name>
    <dbReference type="NCBI Taxonomy" id="1070528"/>
    <lineage>
        <taxon>unclassified sequences</taxon>
        <taxon>metagenomes</taxon>
        <taxon>organismal metagenomes</taxon>
    </lineage>
</organism>
<name>A0A6M3KVC6_9ZZZZ</name>
<gene>
    <name evidence="1" type="ORF">MM415A01699_0002</name>
    <name evidence="2" type="ORF">MM415B02188_0015</name>
</gene>
<evidence type="ECO:0000313" key="2">
    <source>
        <dbReference type="EMBL" id="QJA85692.1"/>
    </source>
</evidence>
<reference evidence="2" key="1">
    <citation type="submission" date="2020-03" db="EMBL/GenBank/DDBJ databases">
        <title>The deep terrestrial virosphere.</title>
        <authorList>
            <person name="Holmfeldt K."/>
            <person name="Nilsson E."/>
            <person name="Simone D."/>
            <person name="Lopez-Fernandez M."/>
            <person name="Wu X."/>
            <person name="de Brujin I."/>
            <person name="Lundin D."/>
            <person name="Andersson A."/>
            <person name="Bertilsson S."/>
            <person name="Dopson M."/>
        </authorList>
    </citation>
    <scope>NUCLEOTIDE SEQUENCE</scope>
    <source>
        <strain evidence="1">MM415A01699</strain>
        <strain evidence="2">MM415B02188</strain>
    </source>
</reference>